<reference evidence="2" key="1">
    <citation type="submission" date="2013-03" db="EMBL/GenBank/DDBJ databases">
        <title>The Genome Sequence of Anopheles christyi ACHKN1017.</title>
        <authorList>
            <consortium name="The Broad Institute Genomics Platform"/>
            <person name="Neafsey D.E."/>
            <person name="Besansky N."/>
            <person name="Walker B."/>
            <person name="Young S.K."/>
            <person name="Zeng Q."/>
            <person name="Gargeya S."/>
            <person name="Fitzgerald M."/>
            <person name="Haas B."/>
            <person name="Abouelleil A."/>
            <person name="Allen A.W."/>
            <person name="Alvarado L."/>
            <person name="Arachchi H.M."/>
            <person name="Berlin A.M."/>
            <person name="Chapman S.B."/>
            <person name="Gainer-Dewar J."/>
            <person name="Goldberg J."/>
            <person name="Griggs A."/>
            <person name="Gujja S."/>
            <person name="Hansen M."/>
            <person name="Howarth C."/>
            <person name="Imamovic A."/>
            <person name="Ireland A."/>
            <person name="Larimer J."/>
            <person name="McCowan C."/>
            <person name="Murphy C."/>
            <person name="Pearson M."/>
            <person name="Poon T.W."/>
            <person name="Priest M."/>
            <person name="Roberts A."/>
            <person name="Saif S."/>
            <person name="Shea T."/>
            <person name="Sisk P."/>
            <person name="Sykes S."/>
            <person name="Wortman J."/>
            <person name="Nusbaum C."/>
            <person name="Birren B."/>
        </authorList>
    </citation>
    <scope>NUCLEOTIDE SEQUENCE [LARGE SCALE GENOMIC DNA]</scope>
    <source>
        <strain evidence="2">ACHKN1017</strain>
    </source>
</reference>
<sequence>MVSATSTNSSLGLNATPFAKYSRSRSTLFLPVARSYWNKRPDGLAKMLNTPSCNVKSDEESVQKISPFRETATLLKNFPFRLAPLPSSTVSGATSCFLLPVDRPTNQMP</sequence>
<reference evidence="1" key="2">
    <citation type="submission" date="2020-05" db="UniProtKB">
        <authorList>
            <consortium name="EnsemblMetazoa"/>
        </authorList>
    </citation>
    <scope>IDENTIFICATION</scope>
    <source>
        <strain evidence="1">ACHKN1017</strain>
    </source>
</reference>
<organism evidence="1 2">
    <name type="scientific">Anopheles christyi</name>
    <dbReference type="NCBI Taxonomy" id="43041"/>
    <lineage>
        <taxon>Eukaryota</taxon>
        <taxon>Metazoa</taxon>
        <taxon>Ecdysozoa</taxon>
        <taxon>Arthropoda</taxon>
        <taxon>Hexapoda</taxon>
        <taxon>Insecta</taxon>
        <taxon>Pterygota</taxon>
        <taxon>Neoptera</taxon>
        <taxon>Endopterygota</taxon>
        <taxon>Diptera</taxon>
        <taxon>Nematocera</taxon>
        <taxon>Culicoidea</taxon>
        <taxon>Culicidae</taxon>
        <taxon>Anophelinae</taxon>
        <taxon>Anopheles</taxon>
    </lineage>
</organism>
<name>A0A182KI30_9DIPT</name>
<evidence type="ECO:0000313" key="1">
    <source>
        <dbReference type="EnsemblMetazoa" id="ACHR014129-PA"/>
    </source>
</evidence>
<protein>
    <submittedName>
        <fullName evidence="1">Uncharacterized protein</fullName>
    </submittedName>
</protein>
<dbReference type="VEuPathDB" id="VectorBase:ACHR014129"/>
<dbReference type="EnsemblMetazoa" id="ACHR014129-RA">
    <property type="protein sequence ID" value="ACHR014129-PA"/>
    <property type="gene ID" value="ACHR014129"/>
</dbReference>
<proteinExistence type="predicted"/>
<dbReference type="AlphaFoldDB" id="A0A182KI30"/>
<keyword evidence="2" id="KW-1185">Reference proteome</keyword>
<dbReference type="Proteomes" id="UP000075881">
    <property type="component" value="Unassembled WGS sequence"/>
</dbReference>
<evidence type="ECO:0000313" key="2">
    <source>
        <dbReference type="Proteomes" id="UP000075881"/>
    </source>
</evidence>
<accession>A0A182KI30</accession>